<reference evidence="6" key="1">
    <citation type="submission" date="2015-07" db="EMBL/GenBank/DDBJ databases">
        <title>Near-Complete Genome Sequence of the Cellulolytic Bacterium Bacteroides (Pseudobacteroides) cellulosolvens ATCC 35603.</title>
        <authorList>
            <person name="Dassa B."/>
            <person name="Utturkar S.M."/>
            <person name="Klingeman D.M."/>
            <person name="Hurt R.A."/>
            <person name="Keller M."/>
            <person name="Xu J."/>
            <person name="Reddy Y.H.K."/>
            <person name="Borovok I."/>
            <person name="Grinberg I.R."/>
            <person name="Lamed R."/>
            <person name="Zhivin O."/>
            <person name="Bayer E.A."/>
            <person name="Brown S.D."/>
        </authorList>
    </citation>
    <scope>NUCLEOTIDE SEQUENCE [LARGE SCALE GENOMIC DNA]</scope>
    <source>
        <strain evidence="6">DSM 2933</strain>
    </source>
</reference>
<dbReference type="STRING" id="398512.Bccel_4190"/>
<dbReference type="GO" id="GO:0000976">
    <property type="term" value="F:transcription cis-regulatory region binding"/>
    <property type="evidence" value="ECO:0007669"/>
    <property type="project" value="TreeGrafter"/>
</dbReference>
<dbReference type="PANTHER" id="PTHR30146:SF24">
    <property type="entry name" value="XYLOSE OPERON REGULATORY PROTEIN"/>
    <property type="match status" value="1"/>
</dbReference>
<dbReference type="InterPro" id="IPR043128">
    <property type="entry name" value="Rev_trsase/Diguanyl_cyclase"/>
</dbReference>
<dbReference type="Proteomes" id="UP000036923">
    <property type="component" value="Unassembled WGS sequence"/>
</dbReference>
<evidence type="ECO:0000256" key="3">
    <source>
        <dbReference type="ARBA" id="ARBA00023163"/>
    </source>
</evidence>
<dbReference type="CDD" id="cd06267">
    <property type="entry name" value="PBP1_LacI_sugar_binding-like"/>
    <property type="match status" value="1"/>
</dbReference>
<protein>
    <submittedName>
        <fullName evidence="5">Diguanylate cyclase</fullName>
    </submittedName>
</protein>
<dbReference type="SUPFAM" id="SSF55073">
    <property type="entry name" value="Nucleotide cyclase"/>
    <property type="match status" value="1"/>
</dbReference>
<dbReference type="InterPro" id="IPR029787">
    <property type="entry name" value="Nucleotide_cyclase"/>
</dbReference>
<dbReference type="Pfam" id="PF13377">
    <property type="entry name" value="Peripla_BP_3"/>
    <property type="match status" value="1"/>
</dbReference>
<dbReference type="SUPFAM" id="SSF53822">
    <property type="entry name" value="Periplasmic binding protein-like I"/>
    <property type="match status" value="1"/>
</dbReference>
<proteinExistence type="predicted"/>
<dbReference type="PANTHER" id="PTHR30146">
    <property type="entry name" value="LACI-RELATED TRANSCRIPTIONAL REPRESSOR"/>
    <property type="match status" value="1"/>
</dbReference>
<dbReference type="SMART" id="SM00267">
    <property type="entry name" value="GGDEF"/>
    <property type="match status" value="1"/>
</dbReference>
<evidence type="ECO:0000259" key="4">
    <source>
        <dbReference type="PROSITE" id="PS50887"/>
    </source>
</evidence>
<gene>
    <name evidence="5" type="ORF">Bccel_4190</name>
</gene>
<comment type="caution">
    <text evidence="5">The sequence shown here is derived from an EMBL/GenBank/DDBJ whole genome shotgun (WGS) entry which is preliminary data.</text>
</comment>
<keyword evidence="3" id="KW-0804">Transcription</keyword>
<dbReference type="Gene3D" id="3.30.70.270">
    <property type="match status" value="1"/>
</dbReference>
<evidence type="ECO:0000256" key="2">
    <source>
        <dbReference type="ARBA" id="ARBA00023125"/>
    </source>
</evidence>
<dbReference type="RefSeq" id="WP_036937521.1">
    <property type="nucleotide sequence ID" value="NZ_JQKC01000005.1"/>
</dbReference>
<organism evidence="5 6">
    <name type="scientific">Pseudobacteroides cellulosolvens ATCC 35603 = DSM 2933</name>
    <dbReference type="NCBI Taxonomy" id="398512"/>
    <lineage>
        <taxon>Bacteria</taxon>
        <taxon>Bacillati</taxon>
        <taxon>Bacillota</taxon>
        <taxon>Clostridia</taxon>
        <taxon>Eubacteriales</taxon>
        <taxon>Oscillospiraceae</taxon>
        <taxon>Pseudobacteroides</taxon>
    </lineage>
</organism>
<evidence type="ECO:0000256" key="1">
    <source>
        <dbReference type="ARBA" id="ARBA00023015"/>
    </source>
</evidence>
<dbReference type="InterPro" id="IPR000160">
    <property type="entry name" value="GGDEF_dom"/>
</dbReference>
<dbReference type="CDD" id="cd01949">
    <property type="entry name" value="GGDEF"/>
    <property type="match status" value="1"/>
</dbReference>
<keyword evidence="2" id="KW-0238">DNA-binding</keyword>
<accession>A0A0L6JSU2</accession>
<dbReference type="AlphaFoldDB" id="A0A0L6JSU2"/>
<dbReference type="eggNOG" id="COG1609">
    <property type="taxonomic scope" value="Bacteria"/>
</dbReference>
<dbReference type="OrthoDB" id="1835616at2"/>
<dbReference type="Pfam" id="PF00990">
    <property type="entry name" value="GGDEF"/>
    <property type="match status" value="1"/>
</dbReference>
<keyword evidence="1" id="KW-0805">Transcription regulation</keyword>
<evidence type="ECO:0000313" key="6">
    <source>
        <dbReference type="Proteomes" id="UP000036923"/>
    </source>
</evidence>
<dbReference type="InterPro" id="IPR028082">
    <property type="entry name" value="Peripla_BP_I"/>
</dbReference>
<dbReference type="PATRIC" id="fig|398512.5.peg.4387"/>
<feature type="domain" description="GGDEF" evidence="4">
    <location>
        <begin position="508"/>
        <end position="641"/>
    </location>
</feature>
<sequence length="641" mass="73711">MYQNGRKTIGLFVSGFHNEYPSLFIPSVSREAEKLGYNVAVFNFVGRISLSEAYGEGEIGLLDTIPFERLDGIIILDDIFVIPSFLDEIYNRIDNRTSCPVVHKAAKKEGGYQLQLDHGKGIEMVMKHFVLEHGFTRIYYMSGPYNHTDAIARLASYKKFMEKYQLPYDDKYVFEGDFWTTYCNEAADYFLTLEEELPQAIVCANDYMAIGLCDALIKRGINIPGDIAISGFDNIWKTSVHIPSITTVGFPIVDIAVQSVHIIDNVLNGYPQEKIIKVEPALYCNNSCGCEPEDLHEALKKRSTLLQEYSYLMDTTFVDMFVIILEHMKADTIMDIRKIFYNSVHDFKDSHRVSLCLYQNDKGVRSYEEPIEKVTDTIYVAASIDRTNPREPIHKEDFCIPAKDILDISSFKDEPIICQFIDIHFEKHLFGYLTISYKNYATSTSFAALFAVNLATSMEAMLNKNKINSLISNLEELNIRDQLTGVYNRRGYELLSEDIYQNAVQNQKEMLFMVMDMDGLKYINDHYGHSVGDQAIVLLANALKKASHQNELIARVGGDEFYIMGNDYSQDKFDDFVMRFTTILDLLCRDNRLEFCITASYGYQVLQPETGIQVKDYIQISDRLMYQKKNERKNKNLYSYR</sequence>
<name>A0A0L6JSU2_9FIRM</name>
<dbReference type="NCBIfam" id="TIGR00254">
    <property type="entry name" value="GGDEF"/>
    <property type="match status" value="1"/>
</dbReference>
<dbReference type="GO" id="GO:0003700">
    <property type="term" value="F:DNA-binding transcription factor activity"/>
    <property type="evidence" value="ECO:0007669"/>
    <property type="project" value="TreeGrafter"/>
</dbReference>
<dbReference type="PROSITE" id="PS50887">
    <property type="entry name" value="GGDEF"/>
    <property type="match status" value="1"/>
</dbReference>
<evidence type="ECO:0000313" key="5">
    <source>
        <dbReference type="EMBL" id="KNY28916.1"/>
    </source>
</evidence>
<dbReference type="eggNOG" id="COG2199">
    <property type="taxonomic scope" value="Bacteria"/>
</dbReference>
<dbReference type="InterPro" id="IPR046335">
    <property type="entry name" value="LacI/GalR-like_sensor"/>
</dbReference>
<keyword evidence="6" id="KW-1185">Reference proteome</keyword>
<dbReference type="EMBL" id="LGTC01000001">
    <property type="protein sequence ID" value="KNY28916.1"/>
    <property type="molecule type" value="Genomic_DNA"/>
</dbReference>
<dbReference type="Gene3D" id="3.40.50.2300">
    <property type="match status" value="2"/>
</dbReference>